<protein>
    <submittedName>
        <fullName evidence="1">Class I SAM-dependent methyltransferase</fullName>
    </submittedName>
</protein>
<sequence length="156" mass="17524">MERIKEVLWYAEDRPCPVCHSKKARILGSRGGQSHHRSLGVATNIVRCCDCDTVYQSPTLLPQSNPYAEYSEQEYFQAHYANRKILNGEALAAFAENILEKPGKMLELGCGRGELLKGAANRGWEVYGVEMTENFATVSKSYNIKIECNSFKTVNI</sequence>
<evidence type="ECO:0000313" key="1">
    <source>
        <dbReference type="EMBL" id="MCT7976485.1"/>
    </source>
</evidence>
<name>A0ABT2N3Z0_9CYAN</name>
<gene>
    <name evidence="1" type="ORF">NG792_01945</name>
</gene>
<dbReference type="Gene3D" id="3.40.50.150">
    <property type="entry name" value="Vaccinia Virus protein VP39"/>
    <property type="match status" value="1"/>
</dbReference>
<keyword evidence="1" id="KW-0808">Transferase</keyword>
<dbReference type="InterPro" id="IPR029063">
    <property type="entry name" value="SAM-dependent_MTases_sf"/>
</dbReference>
<dbReference type="SUPFAM" id="SSF53335">
    <property type="entry name" value="S-adenosyl-L-methionine-dependent methyltransferases"/>
    <property type="match status" value="1"/>
</dbReference>
<accession>A0ABT2N3Z0</accession>
<comment type="caution">
    <text evidence="1">The sequence shown here is derived from an EMBL/GenBank/DDBJ whole genome shotgun (WGS) entry which is preliminary data.</text>
</comment>
<dbReference type="RefSeq" id="WP_261234312.1">
    <property type="nucleotide sequence ID" value="NZ_JAMXFA010000002.1"/>
</dbReference>
<evidence type="ECO:0000313" key="2">
    <source>
        <dbReference type="Proteomes" id="UP001525961"/>
    </source>
</evidence>
<dbReference type="Proteomes" id="UP001525961">
    <property type="component" value="Unassembled WGS sequence"/>
</dbReference>
<keyword evidence="1" id="KW-0489">Methyltransferase</keyword>
<dbReference type="GO" id="GO:0032259">
    <property type="term" value="P:methylation"/>
    <property type="evidence" value="ECO:0007669"/>
    <property type="project" value="UniProtKB-KW"/>
</dbReference>
<dbReference type="EMBL" id="JAMXFA010000002">
    <property type="protein sequence ID" value="MCT7976485.1"/>
    <property type="molecule type" value="Genomic_DNA"/>
</dbReference>
<proteinExistence type="predicted"/>
<reference evidence="1 2" key="1">
    <citation type="journal article" date="2022" name="Front. Microbiol.">
        <title>High genomic differentiation and limited gene flow indicate recent cryptic speciation within the genus Laspinema (cyanobacteria).</title>
        <authorList>
            <person name="Stanojkovic A."/>
            <person name="Skoupy S."/>
            <person name="Skaloud P."/>
            <person name="Dvorak P."/>
        </authorList>
    </citation>
    <scope>NUCLEOTIDE SEQUENCE [LARGE SCALE GENOMIC DNA]</scope>
    <source>
        <strain evidence="1 2">D3b</strain>
    </source>
</reference>
<dbReference type="GO" id="GO:0008168">
    <property type="term" value="F:methyltransferase activity"/>
    <property type="evidence" value="ECO:0007669"/>
    <property type="project" value="UniProtKB-KW"/>
</dbReference>
<keyword evidence="2" id="KW-1185">Reference proteome</keyword>
<organism evidence="1 2">
    <name type="scientific">Laspinema olomoucense D3b</name>
    <dbReference type="NCBI Taxonomy" id="2953688"/>
    <lineage>
        <taxon>Bacteria</taxon>
        <taxon>Bacillati</taxon>
        <taxon>Cyanobacteriota</taxon>
        <taxon>Cyanophyceae</taxon>
        <taxon>Oscillatoriophycideae</taxon>
        <taxon>Oscillatoriales</taxon>
        <taxon>Laspinemataceae</taxon>
        <taxon>Laspinema</taxon>
        <taxon>Laspinema olomoucense</taxon>
    </lineage>
</organism>